<feature type="binding site" evidence="4">
    <location>
        <position position="213"/>
    </location>
    <ligand>
        <name>[4Fe-4S] cluster</name>
        <dbReference type="ChEBI" id="CHEBI:49883"/>
    </ligand>
</feature>
<dbReference type="Gene3D" id="3.40.50.620">
    <property type="entry name" value="HUPs"/>
    <property type="match status" value="1"/>
</dbReference>
<comment type="function">
    <text evidence="4">Catalyzes the formation of sulfite from adenosine 5'-phosphosulfate (APS) using thioredoxin as an electron donor.</text>
</comment>
<comment type="cofactor">
    <cofactor evidence="4">
        <name>[4Fe-4S] cluster</name>
        <dbReference type="ChEBI" id="CHEBI:49883"/>
    </cofactor>
    <text evidence="4">Binds 1 [4Fe-4S] cluster per subunit.</text>
</comment>
<keyword evidence="4" id="KW-0408">Iron</keyword>
<dbReference type="InterPro" id="IPR014729">
    <property type="entry name" value="Rossmann-like_a/b/a_fold"/>
</dbReference>
<feature type="binding site" evidence="4">
    <location>
        <position position="129"/>
    </location>
    <ligand>
        <name>[4Fe-4S] cluster</name>
        <dbReference type="ChEBI" id="CHEBI:49883"/>
    </ligand>
</feature>
<dbReference type="NCBIfam" id="NF002537">
    <property type="entry name" value="PRK02090.1"/>
    <property type="match status" value="1"/>
</dbReference>
<dbReference type="Proteomes" id="UP000185678">
    <property type="component" value="Unassembled WGS sequence"/>
</dbReference>
<dbReference type="PIRSF" id="PIRSF000857">
    <property type="entry name" value="PAPS_reductase"/>
    <property type="match status" value="1"/>
</dbReference>
<dbReference type="HAMAP" id="MF_00063">
    <property type="entry name" value="CysH"/>
    <property type="match status" value="1"/>
</dbReference>
<sequence length="256" mass="27794">MGAQAVVEQPKVVEDIDALVEDLLQRWSDASAEQIVADLLTRVMPNGRAALVSSFGTEAAILLHMVAQVDPSTPILFIDTGKLFGETLRYRNKLVKQLGLTGVQTLTPAPLIAKEDEDGLLFQRDADRCCFLRKVVPLNRALTGFDAWINGRKGHHGGARSALPVAETDGQRLKVTPLARWTSEDVAAYFVAHNLPPHPLEEDGYLSVGCYTCTQRASGGDVRSGRWAGQGKTECGIHTMAADDAENFADAWEPKA</sequence>
<dbReference type="GO" id="GO:0043866">
    <property type="term" value="F:adenylyl-sulfate reductase (thioredoxin) activity"/>
    <property type="evidence" value="ECO:0007669"/>
    <property type="project" value="UniProtKB-EC"/>
</dbReference>
<feature type="domain" description="Phosphoadenosine phosphosulphate reductase" evidence="5">
    <location>
        <begin position="50"/>
        <end position="215"/>
    </location>
</feature>
<comment type="similarity">
    <text evidence="1 4">Belongs to the PAPS reductase family. CysH subfamily.</text>
</comment>
<feature type="binding site" evidence="4">
    <location>
        <position position="130"/>
    </location>
    <ligand>
        <name>[4Fe-4S] cluster</name>
        <dbReference type="ChEBI" id="CHEBI:49883"/>
    </ligand>
</feature>
<dbReference type="GO" id="GO:0051539">
    <property type="term" value="F:4 iron, 4 sulfur cluster binding"/>
    <property type="evidence" value="ECO:0007669"/>
    <property type="project" value="UniProtKB-UniRule"/>
</dbReference>
<evidence type="ECO:0000256" key="4">
    <source>
        <dbReference type="HAMAP-Rule" id="MF_00063"/>
    </source>
</evidence>
<name>A0A1N7IM23_9PROT</name>
<dbReference type="InterPro" id="IPR004511">
    <property type="entry name" value="PAPS/APS_Rdtase"/>
</dbReference>
<accession>A0A1N7IM23</accession>
<dbReference type="GO" id="GO:0005737">
    <property type="term" value="C:cytoplasm"/>
    <property type="evidence" value="ECO:0007669"/>
    <property type="project" value="UniProtKB-SubCell"/>
</dbReference>
<dbReference type="RefSeq" id="WP_076398334.1">
    <property type="nucleotide sequence ID" value="NZ_FTOA01000001.1"/>
</dbReference>
<organism evidence="6 7">
    <name type="scientific">Insolitispirillum peregrinum</name>
    <dbReference type="NCBI Taxonomy" id="80876"/>
    <lineage>
        <taxon>Bacteria</taxon>
        <taxon>Pseudomonadati</taxon>
        <taxon>Pseudomonadota</taxon>
        <taxon>Alphaproteobacteria</taxon>
        <taxon>Rhodospirillales</taxon>
        <taxon>Novispirillaceae</taxon>
        <taxon>Insolitispirillum</taxon>
    </lineage>
</organism>
<dbReference type="GO" id="GO:0019379">
    <property type="term" value="P:sulfate assimilation, phosphoadenylyl sulfate reduction by phosphoadenylyl-sulfate reductase (thioredoxin)"/>
    <property type="evidence" value="ECO:0007669"/>
    <property type="project" value="UniProtKB-UniRule"/>
</dbReference>
<protein>
    <recommendedName>
        <fullName evidence="4">Adenosine 5'-phosphosulfate reductase</fullName>
        <shortName evidence="4">APS reductase</shortName>
        <ecNumber evidence="4">1.8.4.10</ecNumber>
    </recommendedName>
    <alternativeName>
        <fullName evidence="4">5'-adenylylsulfate reductase</fullName>
    </alternativeName>
    <alternativeName>
        <fullName evidence="4">Thioredoxin-dependent 5'-adenylylsulfate reductase</fullName>
    </alternativeName>
</protein>
<reference evidence="6 7" key="1">
    <citation type="submission" date="2017-01" db="EMBL/GenBank/DDBJ databases">
        <authorList>
            <person name="Mah S.A."/>
            <person name="Swanson W.J."/>
            <person name="Moy G.W."/>
            <person name="Vacquier V.D."/>
        </authorList>
    </citation>
    <scope>NUCLEOTIDE SEQUENCE [LARGE SCALE GENOMIC DNA]</scope>
    <source>
        <strain evidence="6 7">DSM 11589</strain>
    </source>
</reference>
<keyword evidence="2 4" id="KW-0560">Oxidoreductase</keyword>
<evidence type="ECO:0000256" key="1">
    <source>
        <dbReference type="ARBA" id="ARBA00009732"/>
    </source>
</evidence>
<dbReference type="GO" id="GO:0070814">
    <property type="term" value="P:hydrogen sulfide biosynthetic process"/>
    <property type="evidence" value="ECO:0007669"/>
    <property type="project" value="UniProtKB-UniRule"/>
</dbReference>
<feature type="active site" description="Nucleophile; cysteine thiosulfonate intermediate" evidence="4">
    <location>
        <position position="235"/>
    </location>
</feature>
<dbReference type="OrthoDB" id="9794018at2"/>
<evidence type="ECO:0000256" key="2">
    <source>
        <dbReference type="ARBA" id="ARBA00023002"/>
    </source>
</evidence>
<keyword evidence="4" id="KW-0963">Cytoplasm</keyword>
<dbReference type="PANTHER" id="PTHR46509">
    <property type="entry name" value="PHOSPHOADENOSINE PHOSPHOSULFATE REDUCTASE"/>
    <property type="match status" value="1"/>
</dbReference>
<evidence type="ECO:0000256" key="3">
    <source>
        <dbReference type="ARBA" id="ARBA00024327"/>
    </source>
</evidence>
<evidence type="ECO:0000313" key="6">
    <source>
        <dbReference type="EMBL" id="SIS38120.1"/>
    </source>
</evidence>
<comment type="subcellular location">
    <subcellularLocation>
        <location evidence="4">Cytoplasm</location>
    </subcellularLocation>
</comment>
<keyword evidence="4" id="KW-0479">Metal-binding</keyword>
<dbReference type="EC" id="1.8.4.10" evidence="4"/>
<keyword evidence="4" id="KW-0411">Iron-sulfur</keyword>
<dbReference type="AlphaFoldDB" id="A0A1N7IM23"/>
<gene>
    <name evidence="4" type="primary">cysH</name>
    <name evidence="6" type="ORF">SAMN05421779_101343</name>
</gene>
<keyword evidence="7" id="KW-1185">Reference proteome</keyword>
<dbReference type="Pfam" id="PF01507">
    <property type="entry name" value="PAPS_reduct"/>
    <property type="match status" value="1"/>
</dbReference>
<feature type="binding site" evidence="4">
    <location>
        <position position="210"/>
    </location>
    <ligand>
        <name>[4Fe-4S] cluster</name>
        <dbReference type="ChEBI" id="CHEBI:49883"/>
    </ligand>
</feature>
<dbReference type="InterPro" id="IPR002500">
    <property type="entry name" value="PAPS_reduct_dom"/>
</dbReference>
<dbReference type="GO" id="GO:0004604">
    <property type="term" value="F:phosphoadenylyl-sulfate reductase (thioredoxin) activity"/>
    <property type="evidence" value="ECO:0007669"/>
    <property type="project" value="UniProtKB-UniRule"/>
</dbReference>
<evidence type="ECO:0000259" key="5">
    <source>
        <dbReference type="Pfam" id="PF01507"/>
    </source>
</evidence>
<dbReference type="STRING" id="80876.SAMN05421779_101343"/>
<dbReference type="SUPFAM" id="SSF52402">
    <property type="entry name" value="Adenine nucleotide alpha hydrolases-like"/>
    <property type="match status" value="1"/>
</dbReference>
<evidence type="ECO:0000313" key="7">
    <source>
        <dbReference type="Proteomes" id="UP000185678"/>
    </source>
</evidence>
<dbReference type="PANTHER" id="PTHR46509:SF1">
    <property type="entry name" value="PHOSPHOADENOSINE PHOSPHOSULFATE REDUCTASE"/>
    <property type="match status" value="1"/>
</dbReference>
<dbReference type="EMBL" id="FTOA01000001">
    <property type="protein sequence ID" value="SIS38120.1"/>
    <property type="molecule type" value="Genomic_DNA"/>
</dbReference>
<proteinExistence type="inferred from homology"/>
<comment type="catalytic activity">
    <reaction evidence="4">
        <text>[thioredoxin]-disulfide + sulfite + AMP + 2 H(+) = adenosine 5'-phosphosulfate + [thioredoxin]-dithiol</text>
        <dbReference type="Rhea" id="RHEA:21976"/>
        <dbReference type="Rhea" id="RHEA-COMP:10698"/>
        <dbReference type="Rhea" id="RHEA-COMP:10700"/>
        <dbReference type="ChEBI" id="CHEBI:15378"/>
        <dbReference type="ChEBI" id="CHEBI:17359"/>
        <dbReference type="ChEBI" id="CHEBI:29950"/>
        <dbReference type="ChEBI" id="CHEBI:50058"/>
        <dbReference type="ChEBI" id="CHEBI:58243"/>
        <dbReference type="ChEBI" id="CHEBI:456215"/>
        <dbReference type="EC" id="1.8.4.10"/>
    </reaction>
</comment>
<comment type="pathway">
    <text evidence="3 4">Sulfur metabolism; hydrogen sulfide biosynthesis; sulfite from sulfate.</text>
</comment>
<dbReference type="GO" id="GO:0046872">
    <property type="term" value="F:metal ion binding"/>
    <property type="evidence" value="ECO:0007669"/>
    <property type="project" value="UniProtKB-KW"/>
</dbReference>